<gene>
    <name evidence="6" type="ORF">HQN79_08100</name>
</gene>
<keyword evidence="7" id="KW-1185">Reference proteome</keyword>
<dbReference type="PANTHER" id="PTHR30531">
    <property type="entry name" value="FLAGELLAR BIOSYNTHETIC PROTEIN FLHB"/>
    <property type="match status" value="1"/>
</dbReference>
<evidence type="ECO:0000256" key="4">
    <source>
        <dbReference type="ARBA" id="ARBA00025078"/>
    </source>
</evidence>
<name>A0A7D4TGB3_9GAMM</name>
<evidence type="ECO:0000256" key="2">
    <source>
        <dbReference type="ARBA" id="ARBA00021622"/>
    </source>
</evidence>
<comment type="function">
    <text evidence="4">Required for formation of the rod structure in the basal body of the flagellar apparatus. Together with FliI and FliH, may constitute the export apparatus of flagellin.</text>
</comment>
<keyword evidence="3" id="KW-1006">Bacterial flagellum protein export</keyword>
<keyword evidence="3" id="KW-0813">Transport</keyword>
<dbReference type="KEGG" id="txa:HQN79_08100"/>
<feature type="compositionally biased region" description="Polar residues" evidence="5">
    <location>
        <begin position="1"/>
        <end position="13"/>
    </location>
</feature>
<evidence type="ECO:0000313" key="7">
    <source>
        <dbReference type="Proteomes" id="UP000504724"/>
    </source>
</evidence>
<evidence type="ECO:0000256" key="3">
    <source>
        <dbReference type="ARBA" id="ARBA00023225"/>
    </source>
</evidence>
<protein>
    <recommendedName>
        <fullName evidence="2">Flagellar biosynthetic protein FlhB</fullName>
    </recommendedName>
</protein>
<dbReference type="RefSeq" id="WP_173285431.1">
    <property type="nucleotide sequence ID" value="NZ_CP054020.1"/>
</dbReference>
<reference evidence="6 7" key="1">
    <citation type="submission" date="2020-05" db="EMBL/GenBank/DDBJ databases">
        <title>Thiomicrorhabdus sediminis sp.nov. and Thiomicrorhabdus xiamenensis sp.nov., novel sulfur-oxidizing bacteria isolated from coastal sediment.</title>
        <authorList>
            <person name="Liu X."/>
        </authorList>
    </citation>
    <scope>NUCLEOTIDE SEQUENCE [LARGE SCALE GENOMIC DNA]</scope>
    <source>
        <strain evidence="6 7">G2</strain>
    </source>
</reference>
<dbReference type="Pfam" id="PF01312">
    <property type="entry name" value="Bac_export_2"/>
    <property type="match status" value="1"/>
</dbReference>
<evidence type="ECO:0000313" key="6">
    <source>
        <dbReference type="EMBL" id="QKI89528.1"/>
    </source>
</evidence>
<dbReference type="EMBL" id="CP054020">
    <property type="protein sequence ID" value="QKI89528.1"/>
    <property type="molecule type" value="Genomic_DNA"/>
</dbReference>
<dbReference type="PANTHER" id="PTHR30531:SF12">
    <property type="entry name" value="FLAGELLAR BIOSYNTHETIC PROTEIN FLHB"/>
    <property type="match status" value="1"/>
</dbReference>
<dbReference type="InterPro" id="IPR006135">
    <property type="entry name" value="T3SS_substrate_exporter"/>
</dbReference>
<dbReference type="Proteomes" id="UP000504724">
    <property type="component" value="Chromosome"/>
</dbReference>
<evidence type="ECO:0000256" key="5">
    <source>
        <dbReference type="SAM" id="MobiDB-lite"/>
    </source>
</evidence>
<dbReference type="SUPFAM" id="SSF160544">
    <property type="entry name" value="EscU C-terminal domain-like"/>
    <property type="match status" value="1"/>
</dbReference>
<organism evidence="6 7">
    <name type="scientific">Thiomicrorhabdus xiamenensis</name>
    <dbReference type="NCBI Taxonomy" id="2739063"/>
    <lineage>
        <taxon>Bacteria</taxon>
        <taxon>Pseudomonadati</taxon>
        <taxon>Pseudomonadota</taxon>
        <taxon>Gammaproteobacteria</taxon>
        <taxon>Thiotrichales</taxon>
        <taxon>Piscirickettsiaceae</taxon>
        <taxon>Thiomicrorhabdus</taxon>
    </lineage>
</organism>
<dbReference type="AlphaFoldDB" id="A0A7D4TGB3"/>
<sequence length="96" mass="10416">MPSSTNTPPQAVSLQYDGDGAPKVTAKGQGYIAEEIIQAAKEHHIPIQQDSELVALLGQVQLDQEIPEKLYAAVAQVLLFAYEVSGKELPRKSEDL</sequence>
<proteinExistence type="inferred from homology"/>
<comment type="similarity">
    <text evidence="1">Belongs to the type III secretion exporter family.</text>
</comment>
<dbReference type="GO" id="GO:0009306">
    <property type="term" value="P:protein secretion"/>
    <property type="evidence" value="ECO:0007669"/>
    <property type="project" value="InterPro"/>
</dbReference>
<dbReference type="InterPro" id="IPR029025">
    <property type="entry name" value="T3SS_substrate_exporter_C"/>
</dbReference>
<keyword evidence="3" id="KW-0653">Protein transport</keyword>
<dbReference type="Gene3D" id="3.40.1690.10">
    <property type="entry name" value="secretion proteins EscU"/>
    <property type="match status" value="1"/>
</dbReference>
<accession>A0A7D4TGB3</accession>
<feature type="region of interest" description="Disordered" evidence="5">
    <location>
        <begin position="1"/>
        <end position="20"/>
    </location>
</feature>
<evidence type="ECO:0000256" key="1">
    <source>
        <dbReference type="ARBA" id="ARBA00010690"/>
    </source>
</evidence>
<dbReference type="GO" id="GO:0005886">
    <property type="term" value="C:plasma membrane"/>
    <property type="evidence" value="ECO:0007669"/>
    <property type="project" value="TreeGrafter"/>
</dbReference>